<evidence type="ECO:0000256" key="3">
    <source>
        <dbReference type="ARBA" id="ARBA00022692"/>
    </source>
</evidence>
<feature type="transmembrane region" description="Helical" evidence="7">
    <location>
        <begin position="93"/>
        <end position="117"/>
    </location>
</feature>
<proteinExistence type="inferred from homology"/>
<evidence type="ECO:0000259" key="8">
    <source>
        <dbReference type="Pfam" id="PF01694"/>
    </source>
</evidence>
<dbReference type="InterPro" id="IPR046483">
    <property type="entry name" value="DUF6576"/>
</dbReference>
<protein>
    <submittedName>
        <fullName evidence="10">Uncharacterized protein</fullName>
    </submittedName>
</protein>
<dbReference type="EMBL" id="CP023004">
    <property type="protein sequence ID" value="AWI08963.1"/>
    <property type="molecule type" value="Genomic_DNA"/>
</dbReference>
<keyword evidence="5 7" id="KW-1133">Transmembrane helix</keyword>
<feature type="domain" description="DUF6576" evidence="9">
    <location>
        <begin position="282"/>
        <end position="313"/>
    </location>
</feature>
<name>A0A2U8E268_9BACT</name>
<sequence>MLVFAGLSGKFCSLSAKTAIHFPMAFSDRSYVRDNHRNNRQQTSTLVWLLCAIGAGFIIQSVFERLVPGGEGAFTQAAALVPGLFVKGRAWTLVTYTLLHGNWLHLLVNGITIYFMGREVLPLLGNKRFAWFCVAAAAGGGLMWLAVNFHHQYYTLIGASSISLALLILFACFYPNNKITVLLFFIIPVSIRPKYLAIAAATLDLCGLLFLEIPGRHTDISVAYSAHVGGIIVAVCYYFLIHKRAWRRSEAARESALPEWLQKKKKPAAVVTPKYTVNITSRADLRAEVDRILDKINSQGFASLTDEEKRTLDSAKDMLSGK</sequence>
<evidence type="ECO:0000256" key="7">
    <source>
        <dbReference type="SAM" id="Phobius"/>
    </source>
</evidence>
<dbReference type="InterPro" id="IPR022764">
    <property type="entry name" value="Peptidase_S54_rhomboid_dom"/>
</dbReference>
<dbReference type="SUPFAM" id="SSF144091">
    <property type="entry name" value="Rhomboid-like"/>
    <property type="match status" value="1"/>
</dbReference>
<keyword evidence="4" id="KW-0378">Hydrolase</keyword>
<dbReference type="GO" id="GO:0016020">
    <property type="term" value="C:membrane"/>
    <property type="evidence" value="ECO:0007669"/>
    <property type="project" value="UniProtKB-SubCell"/>
</dbReference>
<keyword evidence="3 7" id="KW-0812">Transmembrane</keyword>
<feature type="transmembrane region" description="Helical" evidence="7">
    <location>
        <begin position="153"/>
        <end position="174"/>
    </location>
</feature>
<dbReference type="GO" id="GO:0004252">
    <property type="term" value="F:serine-type endopeptidase activity"/>
    <property type="evidence" value="ECO:0007669"/>
    <property type="project" value="InterPro"/>
</dbReference>
<dbReference type="AlphaFoldDB" id="A0A2U8E268"/>
<dbReference type="PANTHER" id="PTHR43731:SF14">
    <property type="entry name" value="PRESENILIN-ASSOCIATED RHOMBOID-LIKE PROTEIN, MITOCHONDRIAL"/>
    <property type="match status" value="1"/>
</dbReference>
<keyword evidence="6 7" id="KW-0472">Membrane</keyword>
<dbReference type="Pfam" id="PF01694">
    <property type="entry name" value="Rhomboid"/>
    <property type="match status" value="1"/>
</dbReference>
<evidence type="ECO:0000313" key="10">
    <source>
        <dbReference type="EMBL" id="AWI08963.1"/>
    </source>
</evidence>
<dbReference type="Proteomes" id="UP000244896">
    <property type="component" value="Chromosome"/>
</dbReference>
<dbReference type="InterPro" id="IPR050925">
    <property type="entry name" value="Rhomboid_protease_S54"/>
</dbReference>
<evidence type="ECO:0000256" key="2">
    <source>
        <dbReference type="ARBA" id="ARBA00009045"/>
    </source>
</evidence>
<dbReference type="InterPro" id="IPR035952">
    <property type="entry name" value="Rhomboid-like_sf"/>
</dbReference>
<organism evidence="10 11">
    <name type="scientific">Ereboglobus luteus</name>
    <dbReference type="NCBI Taxonomy" id="1796921"/>
    <lineage>
        <taxon>Bacteria</taxon>
        <taxon>Pseudomonadati</taxon>
        <taxon>Verrucomicrobiota</taxon>
        <taxon>Opitutia</taxon>
        <taxon>Opitutales</taxon>
        <taxon>Opitutaceae</taxon>
        <taxon>Ereboglobus</taxon>
    </lineage>
</organism>
<feature type="transmembrane region" description="Helical" evidence="7">
    <location>
        <begin position="46"/>
        <end position="63"/>
    </location>
</feature>
<feature type="domain" description="Peptidase S54 rhomboid" evidence="8">
    <location>
        <begin position="88"/>
        <end position="243"/>
    </location>
</feature>
<evidence type="ECO:0000256" key="5">
    <source>
        <dbReference type="ARBA" id="ARBA00022989"/>
    </source>
</evidence>
<reference evidence="10 11" key="1">
    <citation type="journal article" date="2018" name="Syst. Appl. Microbiol.">
        <title>Ereboglobus luteus gen. nov. sp. nov. from cockroach guts, and new insights into the oxygen relationship of the genera Opitutus and Didymococcus (Verrucomicrobia: Opitutaceae).</title>
        <authorList>
            <person name="Tegtmeier D."/>
            <person name="Belitz A."/>
            <person name="Radek R."/>
            <person name="Heimerl T."/>
            <person name="Brune A."/>
        </authorList>
    </citation>
    <scope>NUCLEOTIDE SEQUENCE [LARGE SCALE GENOMIC DNA]</scope>
    <source>
        <strain evidence="10 11">Ho45</strain>
    </source>
</reference>
<dbReference type="PANTHER" id="PTHR43731">
    <property type="entry name" value="RHOMBOID PROTEASE"/>
    <property type="match status" value="1"/>
</dbReference>
<evidence type="ECO:0000256" key="4">
    <source>
        <dbReference type="ARBA" id="ARBA00022801"/>
    </source>
</evidence>
<evidence type="ECO:0000256" key="1">
    <source>
        <dbReference type="ARBA" id="ARBA00004141"/>
    </source>
</evidence>
<evidence type="ECO:0000313" key="11">
    <source>
        <dbReference type="Proteomes" id="UP000244896"/>
    </source>
</evidence>
<feature type="transmembrane region" description="Helical" evidence="7">
    <location>
        <begin position="220"/>
        <end position="240"/>
    </location>
</feature>
<accession>A0A2U8E268</accession>
<evidence type="ECO:0000259" key="9">
    <source>
        <dbReference type="Pfam" id="PF20216"/>
    </source>
</evidence>
<dbReference type="KEGG" id="elut:CKA38_06600"/>
<comment type="similarity">
    <text evidence="2">Belongs to the peptidase S54 family.</text>
</comment>
<keyword evidence="11" id="KW-1185">Reference proteome</keyword>
<dbReference type="Gene3D" id="1.20.1540.10">
    <property type="entry name" value="Rhomboid-like"/>
    <property type="match status" value="1"/>
</dbReference>
<dbReference type="Pfam" id="PF20216">
    <property type="entry name" value="DUF6576"/>
    <property type="match status" value="1"/>
</dbReference>
<gene>
    <name evidence="10" type="ORF">CKA38_06600</name>
</gene>
<comment type="subcellular location">
    <subcellularLocation>
        <location evidence="1">Membrane</location>
        <topology evidence="1">Multi-pass membrane protein</topology>
    </subcellularLocation>
</comment>
<evidence type="ECO:0000256" key="6">
    <source>
        <dbReference type="ARBA" id="ARBA00023136"/>
    </source>
</evidence>
<feature type="transmembrane region" description="Helical" evidence="7">
    <location>
        <begin position="129"/>
        <end position="147"/>
    </location>
</feature>